<feature type="chain" id="PRO_5038453449" evidence="6">
    <location>
        <begin position="25"/>
        <end position="351"/>
    </location>
</feature>
<accession>A0A9E8MTE9</accession>
<dbReference type="KEGG" id="lnu:N7U66_13360"/>
<evidence type="ECO:0000256" key="6">
    <source>
        <dbReference type="SAM" id="SignalP"/>
    </source>
</evidence>
<dbReference type="Proteomes" id="UP001164705">
    <property type="component" value="Chromosome"/>
</dbReference>
<dbReference type="SUPFAM" id="SSF55486">
    <property type="entry name" value="Metalloproteases ('zincins'), catalytic domain"/>
    <property type="match status" value="1"/>
</dbReference>
<gene>
    <name evidence="9" type="ORF">N7U66_13360</name>
</gene>
<dbReference type="PANTHER" id="PTHR33794">
    <property type="entry name" value="BACILLOLYSIN"/>
    <property type="match status" value="1"/>
</dbReference>
<keyword evidence="4" id="KW-0862">Zinc</keyword>
<dbReference type="Gene3D" id="3.10.170.10">
    <property type="match status" value="1"/>
</dbReference>
<evidence type="ECO:0000259" key="7">
    <source>
        <dbReference type="Pfam" id="PF01447"/>
    </source>
</evidence>
<dbReference type="AlphaFoldDB" id="A0A9E8MTE9"/>
<dbReference type="EMBL" id="CP113088">
    <property type="protein sequence ID" value="WAC01138.1"/>
    <property type="molecule type" value="Genomic_DNA"/>
</dbReference>
<evidence type="ECO:0000259" key="8">
    <source>
        <dbReference type="Pfam" id="PF07504"/>
    </source>
</evidence>
<organism evidence="9 10">
    <name type="scientific">Lacinutrix neustonica</name>
    <dbReference type="NCBI Taxonomy" id="2980107"/>
    <lineage>
        <taxon>Bacteria</taxon>
        <taxon>Pseudomonadati</taxon>
        <taxon>Bacteroidota</taxon>
        <taxon>Flavobacteriia</taxon>
        <taxon>Flavobacteriales</taxon>
        <taxon>Flavobacteriaceae</taxon>
        <taxon>Lacinutrix</taxon>
    </lineage>
</organism>
<dbReference type="GO" id="GO:0004222">
    <property type="term" value="F:metalloendopeptidase activity"/>
    <property type="evidence" value="ECO:0007669"/>
    <property type="project" value="InterPro"/>
</dbReference>
<dbReference type="RefSeq" id="WP_267675754.1">
    <property type="nucleotide sequence ID" value="NZ_CP113088.1"/>
</dbReference>
<evidence type="ECO:0000256" key="4">
    <source>
        <dbReference type="ARBA" id="ARBA00022833"/>
    </source>
</evidence>
<keyword evidence="1" id="KW-0645">Protease</keyword>
<evidence type="ECO:0000256" key="1">
    <source>
        <dbReference type="ARBA" id="ARBA00022670"/>
    </source>
</evidence>
<reference evidence="9" key="1">
    <citation type="submission" date="2022-11" db="EMBL/GenBank/DDBJ databases">
        <title>Lacinutrix neustonica HL-RS19T sp. nov., isolated from the surface microlayer sample of brackish Lake Shihwa.</title>
        <authorList>
            <person name="Choi J.Y."/>
            <person name="Hwang C.Y."/>
        </authorList>
    </citation>
    <scope>NUCLEOTIDE SEQUENCE</scope>
    <source>
        <strain evidence="9">HL-RS19</strain>
    </source>
</reference>
<dbReference type="GO" id="GO:0006508">
    <property type="term" value="P:proteolysis"/>
    <property type="evidence" value="ECO:0007669"/>
    <property type="project" value="UniProtKB-KW"/>
</dbReference>
<keyword evidence="3" id="KW-0378">Hydrolase</keyword>
<feature type="signal peptide" evidence="6">
    <location>
        <begin position="1"/>
        <end position="24"/>
    </location>
</feature>
<evidence type="ECO:0000256" key="5">
    <source>
        <dbReference type="ARBA" id="ARBA00023049"/>
    </source>
</evidence>
<name>A0A9E8MTE9_9FLAO</name>
<evidence type="ECO:0000256" key="2">
    <source>
        <dbReference type="ARBA" id="ARBA00022723"/>
    </source>
</evidence>
<keyword evidence="6" id="KW-0732">Signal</keyword>
<sequence>MKKNSLKALSLSLFAACICASSFAQDKVQQKIYGDNGQPSLVVFSKEASYSMQDVNAVLAEQLKTRGGDSFSQINSESDNIGFVHQKYQQVYNGIPVEFGTYTLHGKNGKVASISGEYYDLEGVNTNPKINKLQGFQSAVNQIGAQSYLWENAEMAEQMNYSKPAGQLVLLPNLDAQGKETSKNAQLAYKYDIYATQPISRGEIYVDAVTGKVLFYNSIIKHLDEHANSSKNLVTVDTEHSDKAANAYRATGNAATRYSGTKQITTRVVGSSYALRDDTRGNGVNTYNSGRQPSYPSTNFTDANNDWTAAEFDNTNKDNAALDAHWGAEKTYDYLSTVHSRNSYNGYWCSN</sequence>
<protein>
    <submittedName>
        <fullName evidence="9">Uncharacterized protein</fullName>
    </submittedName>
</protein>
<dbReference type="InterPro" id="IPR011096">
    <property type="entry name" value="FTP_domain"/>
</dbReference>
<dbReference type="PANTHER" id="PTHR33794:SF1">
    <property type="entry name" value="BACILLOLYSIN"/>
    <property type="match status" value="1"/>
</dbReference>
<feature type="domain" description="Peptidase M4" evidence="7">
    <location>
        <begin position="252"/>
        <end position="346"/>
    </location>
</feature>
<evidence type="ECO:0000313" key="9">
    <source>
        <dbReference type="EMBL" id="WAC01138.1"/>
    </source>
</evidence>
<proteinExistence type="predicted"/>
<evidence type="ECO:0000256" key="3">
    <source>
        <dbReference type="ARBA" id="ARBA00022801"/>
    </source>
</evidence>
<dbReference type="InterPro" id="IPR013856">
    <property type="entry name" value="Peptidase_M4_domain"/>
</dbReference>
<dbReference type="Pfam" id="PF07504">
    <property type="entry name" value="FTP"/>
    <property type="match status" value="1"/>
</dbReference>
<dbReference type="GO" id="GO:0046872">
    <property type="term" value="F:metal ion binding"/>
    <property type="evidence" value="ECO:0007669"/>
    <property type="project" value="UniProtKB-KW"/>
</dbReference>
<dbReference type="Pfam" id="PF01447">
    <property type="entry name" value="Peptidase_M4"/>
    <property type="match status" value="1"/>
</dbReference>
<keyword evidence="10" id="KW-1185">Reference proteome</keyword>
<dbReference type="InterPro" id="IPR050728">
    <property type="entry name" value="Zinc_Metalloprotease_M4"/>
</dbReference>
<keyword evidence="5" id="KW-0482">Metalloprotease</keyword>
<dbReference type="Gene3D" id="3.10.450.490">
    <property type="match status" value="1"/>
</dbReference>
<evidence type="ECO:0000313" key="10">
    <source>
        <dbReference type="Proteomes" id="UP001164705"/>
    </source>
</evidence>
<keyword evidence="2" id="KW-0479">Metal-binding</keyword>
<feature type="domain" description="FTP" evidence="8">
    <location>
        <begin position="70"/>
        <end position="118"/>
    </location>
</feature>